<organism evidence="2 3">
    <name type="scientific">Thalictrum thalictroides</name>
    <name type="common">Rue-anemone</name>
    <name type="synonym">Anemone thalictroides</name>
    <dbReference type="NCBI Taxonomy" id="46969"/>
    <lineage>
        <taxon>Eukaryota</taxon>
        <taxon>Viridiplantae</taxon>
        <taxon>Streptophyta</taxon>
        <taxon>Embryophyta</taxon>
        <taxon>Tracheophyta</taxon>
        <taxon>Spermatophyta</taxon>
        <taxon>Magnoliopsida</taxon>
        <taxon>Ranunculales</taxon>
        <taxon>Ranunculaceae</taxon>
        <taxon>Thalictroideae</taxon>
        <taxon>Thalictrum</taxon>
    </lineage>
</organism>
<accession>A0A7J6X6V7</accession>
<evidence type="ECO:0000313" key="3">
    <source>
        <dbReference type="Proteomes" id="UP000554482"/>
    </source>
</evidence>
<dbReference type="Pfam" id="PF08387">
    <property type="entry name" value="FBD"/>
    <property type="match status" value="1"/>
</dbReference>
<keyword evidence="3" id="KW-1185">Reference proteome</keyword>
<dbReference type="EMBL" id="JABWDY010004953">
    <property type="protein sequence ID" value="KAF5204807.1"/>
    <property type="molecule type" value="Genomic_DNA"/>
</dbReference>
<evidence type="ECO:0000313" key="2">
    <source>
        <dbReference type="EMBL" id="KAF5204807.1"/>
    </source>
</evidence>
<proteinExistence type="predicted"/>
<dbReference type="AlphaFoldDB" id="A0A7J6X6V7"/>
<dbReference type="InterPro" id="IPR006566">
    <property type="entry name" value="FBD"/>
</dbReference>
<sequence>MTDQLGILFLLCQKHLKSSTKEEEEWGNQFVTREIFGKLKSVEIKGIEGSEDELKFLEFVLQKAFVLEKITITATSATMAPSTDVLDELAEFNEKIGQFPRASSSVAIVSKLS</sequence>
<dbReference type="OrthoDB" id="1859887at2759"/>
<reference evidence="2 3" key="1">
    <citation type="submission" date="2020-06" db="EMBL/GenBank/DDBJ databases">
        <title>Transcriptomic and genomic resources for Thalictrum thalictroides and T. hernandezii: Facilitating candidate gene discovery in an emerging model plant lineage.</title>
        <authorList>
            <person name="Arias T."/>
            <person name="Riano-Pachon D.M."/>
            <person name="Di Stilio V.S."/>
        </authorList>
    </citation>
    <scope>NUCLEOTIDE SEQUENCE [LARGE SCALE GENOMIC DNA]</scope>
    <source>
        <strain evidence="3">cv. WT478/WT964</strain>
        <tissue evidence="2">Leaves</tissue>
    </source>
</reference>
<gene>
    <name evidence="2" type="ORF">FRX31_005607</name>
</gene>
<dbReference type="Proteomes" id="UP000554482">
    <property type="component" value="Unassembled WGS sequence"/>
</dbReference>
<name>A0A7J6X6V7_THATH</name>
<evidence type="ECO:0000259" key="1">
    <source>
        <dbReference type="Pfam" id="PF08387"/>
    </source>
</evidence>
<protein>
    <recommendedName>
        <fullName evidence="1">FBD domain-containing protein</fullName>
    </recommendedName>
</protein>
<comment type="caution">
    <text evidence="2">The sequence shown here is derived from an EMBL/GenBank/DDBJ whole genome shotgun (WGS) entry which is preliminary data.</text>
</comment>
<feature type="domain" description="FBD" evidence="1">
    <location>
        <begin position="39"/>
        <end position="72"/>
    </location>
</feature>